<accession>A0A6S6YU96</accession>
<dbReference type="InterPro" id="IPR013595">
    <property type="entry name" value="Pept_S33_TAP-like_C"/>
</dbReference>
<dbReference type="RefSeq" id="WP_175174181.1">
    <property type="nucleotide sequence ID" value="NZ_CADIJX010000002.1"/>
</dbReference>
<reference evidence="4 5" key="1">
    <citation type="submission" date="2020-04" db="EMBL/GenBank/DDBJ databases">
        <authorList>
            <person name="De Canck E."/>
        </authorList>
    </citation>
    <scope>NUCLEOTIDE SEQUENCE [LARGE SCALE GENOMIC DNA]</scope>
    <source>
        <strain evidence="4 5">LMG 3431</strain>
    </source>
</reference>
<feature type="domain" description="Peptidase S33 tripeptidyl aminopeptidase-like C-terminal" evidence="2">
    <location>
        <begin position="232"/>
        <end position="291"/>
    </location>
</feature>
<dbReference type="SUPFAM" id="SSF53474">
    <property type="entry name" value="alpha/beta-Hydrolases"/>
    <property type="match status" value="1"/>
</dbReference>
<gene>
    <name evidence="4" type="ORF">LMG3431_01863</name>
</gene>
<protein>
    <recommendedName>
        <fullName evidence="6">Alpha/beta hydrolase</fullName>
    </recommendedName>
</protein>
<dbReference type="InterPro" id="IPR022742">
    <property type="entry name" value="Hydrolase_4"/>
</dbReference>
<keyword evidence="1" id="KW-0812">Transmembrane</keyword>
<keyword evidence="1" id="KW-0472">Membrane</keyword>
<name>A0A6S6YU96_9BURK</name>
<dbReference type="Gene3D" id="3.40.50.1820">
    <property type="entry name" value="alpha/beta hydrolase"/>
    <property type="match status" value="1"/>
</dbReference>
<evidence type="ECO:0000256" key="1">
    <source>
        <dbReference type="SAM" id="Phobius"/>
    </source>
</evidence>
<dbReference type="InterPro" id="IPR029058">
    <property type="entry name" value="AB_hydrolase_fold"/>
</dbReference>
<dbReference type="Proteomes" id="UP000494108">
    <property type="component" value="Unassembled WGS sequence"/>
</dbReference>
<dbReference type="PANTHER" id="PTHR46438">
    <property type="entry name" value="ALPHA/BETA-HYDROLASES SUPERFAMILY PROTEIN"/>
    <property type="match status" value="1"/>
</dbReference>
<proteinExistence type="predicted"/>
<keyword evidence="1" id="KW-1133">Transmembrane helix</keyword>
<dbReference type="Pfam" id="PF08386">
    <property type="entry name" value="Abhydrolase_4"/>
    <property type="match status" value="1"/>
</dbReference>
<evidence type="ECO:0000259" key="2">
    <source>
        <dbReference type="Pfam" id="PF08386"/>
    </source>
</evidence>
<organism evidence="4 5">
    <name type="scientific">Achromobacter pestifer</name>
    <dbReference type="NCBI Taxonomy" id="1353889"/>
    <lineage>
        <taxon>Bacteria</taxon>
        <taxon>Pseudomonadati</taxon>
        <taxon>Pseudomonadota</taxon>
        <taxon>Betaproteobacteria</taxon>
        <taxon>Burkholderiales</taxon>
        <taxon>Alcaligenaceae</taxon>
        <taxon>Achromobacter</taxon>
    </lineage>
</organism>
<feature type="transmembrane region" description="Helical" evidence="1">
    <location>
        <begin position="21"/>
        <end position="38"/>
    </location>
</feature>
<keyword evidence="5" id="KW-1185">Reference proteome</keyword>
<feature type="domain" description="Serine aminopeptidase S33" evidence="3">
    <location>
        <begin position="91"/>
        <end position="227"/>
    </location>
</feature>
<dbReference type="AlphaFoldDB" id="A0A6S6YU96"/>
<evidence type="ECO:0000259" key="3">
    <source>
        <dbReference type="Pfam" id="PF12146"/>
    </source>
</evidence>
<dbReference type="EMBL" id="CADIJX010000002">
    <property type="protein sequence ID" value="CAB3638245.1"/>
    <property type="molecule type" value="Genomic_DNA"/>
</dbReference>
<evidence type="ECO:0000313" key="4">
    <source>
        <dbReference type="EMBL" id="CAB3638245.1"/>
    </source>
</evidence>
<evidence type="ECO:0008006" key="6">
    <source>
        <dbReference type="Google" id="ProtNLM"/>
    </source>
</evidence>
<evidence type="ECO:0000313" key="5">
    <source>
        <dbReference type="Proteomes" id="UP000494108"/>
    </source>
</evidence>
<sequence length="293" mass="31542">MTTENKMPAPVASRSPRKKPFVASLIGGAFGVAGTLAPDLTARLVQRLIFSPTRLKPSEPGRGILAQARVDRHTIDGQTVYHYVWGEAGPRVLLVHGWGGDAAQMTAYVEPLRQQGYQVVAIDMPAHGRSSGKRASVRHFEPCVANAAEVYGPFQGVVAHSLGAAAVTFAMSRGFSPGRAVFLGPVSRYDSVWEYSRRMMNLPATVMPLVVKHAQGWLGITFPEMEPARLAPGMSAPLLILHDRGDRESPYEDATVLAAAWPGAELVSTEKMGHTRALRDPALVAQAVAFLAK</sequence>
<dbReference type="Pfam" id="PF12146">
    <property type="entry name" value="Hydrolase_4"/>
    <property type="match status" value="1"/>
</dbReference>